<keyword evidence="2 7" id="KW-0963">Cytoplasm</keyword>
<feature type="domain" description="SpoVT-AbrB" evidence="8">
    <location>
        <begin position="7"/>
        <end position="53"/>
    </location>
</feature>
<proteinExistence type="inferred from homology"/>
<keyword evidence="6 7" id="KW-0804">Transcription</keyword>
<feature type="domain" description="SpoVT-AbrB" evidence="8">
    <location>
        <begin position="82"/>
        <end position="125"/>
    </location>
</feature>
<organism evidence="9 10">
    <name type="scientific">Desulfobulbus propionicus (strain ATCC 33891 / DSM 2032 / VKM B-1956 / 1pr3)</name>
    <dbReference type="NCBI Taxonomy" id="577650"/>
    <lineage>
        <taxon>Bacteria</taxon>
        <taxon>Pseudomonadati</taxon>
        <taxon>Thermodesulfobacteriota</taxon>
        <taxon>Desulfobulbia</taxon>
        <taxon>Desulfobulbales</taxon>
        <taxon>Desulfobulbaceae</taxon>
        <taxon>Desulfobulbus</taxon>
    </lineage>
</organism>
<dbReference type="InterPro" id="IPR035644">
    <property type="entry name" value="MraZ_C"/>
</dbReference>
<evidence type="ECO:0000256" key="7">
    <source>
        <dbReference type="HAMAP-Rule" id="MF_01008"/>
    </source>
</evidence>
<comment type="subcellular location">
    <subcellularLocation>
        <location evidence="7">Cytoplasm</location>
        <location evidence="7">Nucleoid</location>
    </subcellularLocation>
</comment>
<dbReference type="CDD" id="cd16321">
    <property type="entry name" value="MraZ_C"/>
    <property type="match status" value="1"/>
</dbReference>
<dbReference type="PROSITE" id="PS51740">
    <property type="entry name" value="SPOVT_ABRB"/>
    <property type="match status" value="2"/>
</dbReference>
<keyword evidence="3" id="KW-0677">Repeat</keyword>
<evidence type="ECO:0000313" key="9">
    <source>
        <dbReference type="EMBL" id="ADW16862.1"/>
    </source>
</evidence>
<dbReference type="Pfam" id="PF02381">
    <property type="entry name" value="MraZ"/>
    <property type="match status" value="2"/>
</dbReference>
<dbReference type="Gene3D" id="3.40.1550.20">
    <property type="entry name" value="Transcriptional regulator MraZ domain"/>
    <property type="match status" value="1"/>
</dbReference>
<dbReference type="RefSeq" id="WP_015723407.1">
    <property type="nucleotide sequence ID" value="NC_014972.1"/>
</dbReference>
<dbReference type="GO" id="GO:2000143">
    <property type="term" value="P:negative regulation of DNA-templated transcription initiation"/>
    <property type="evidence" value="ECO:0007669"/>
    <property type="project" value="TreeGrafter"/>
</dbReference>
<dbReference type="SUPFAM" id="SSF89447">
    <property type="entry name" value="AbrB/MazE/MraZ-like"/>
    <property type="match status" value="1"/>
</dbReference>
<evidence type="ECO:0000256" key="5">
    <source>
        <dbReference type="ARBA" id="ARBA00023125"/>
    </source>
</evidence>
<dbReference type="GO" id="GO:0003700">
    <property type="term" value="F:DNA-binding transcription factor activity"/>
    <property type="evidence" value="ECO:0007669"/>
    <property type="project" value="UniProtKB-UniRule"/>
</dbReference>
<dbReference type="InterPro" id="IPR035642">
    <property type="entry name" value="MraZ_N"/>
</dbReference>
<evidence type="ECO:0000256" key="6">
    <source>
        <dbReference type="ARBA" id="ARBA00023163"/>
    </source>
</evidence>
<dbReference type="InterPro" id="IPR038619">
    <property type="entry name" value="MraZ_sf"/>
</dbReference>
<dbReference type="CDD" id="cd16320">
    <property type="entry name" value="MraZ_N"/>
    <property type="match status" value="1"/>
</dbReference>
<name>A0A7U3YK42_DESPD</name>
<dbReference type="InterPro" id="IPR020603">
    <property type="entry name" value="MraZ_dom"/>
</dbReference>
<evidence type="ECO:0000256" key="4">
    <source>
        <dbReference type="ARBA" id="ARBA00023015"/>
    </source>
</evidence>
<sequence>MQRFRSHSEHSLDPKGRLNIPTRFRDVLREQYNSEMLIITHWQNCLRAYPVAEWEALEETLLAQGKNQPDFSRFVRYLIAGVSECPLDKQGRILLPPALRSGLGIEKDVVVVGMLQHFEIWDKKAWEEETRHTRETFGDFSAGLSALGIL</sequence>
<keyword evidence="10" id="KW-1185">Reference proteome</keyword>
<comment type="similarity">
    <text evidence="7">Belongs to the MraZ family.</text>
</comment>
<evidence type="ECO:0000256" key="3">
    <source>
        <dbReference type="ARBA" id="ARBA00022737"/>
    </source>
</evidence>
<dbReference type="EMBL" id="CP002364">
    <property type="protein sequence ID" value="ADW16862.1"/>
    <property type="molecule type" value="Genomic_DNA"/>
</dbReference>
<dbReference type="HAMAP" id="MF_01008">
    <property type="entry name" value="MraZ"/>
    <property type="match status" value="1"/>
</dbReference>
<dbReference type="GO" id="GO:0005737">
    <property type="term" value="C:cytoplasm"/>
    <property type="evidence" value="ECO:0007669"/>
    <property type="project" value="UniProtKB-UniRule"/>
</dbReference>
<comment type="subunit">
    <text evidence="7">Forms oligomers.</text>
</comment>
<dbReference type="NCBIfam" id="TIGR00242">
    <property type="entry name" value="division/cell wall cluster transcriptional repressor MraZ"/>
    <property type="match status" value="1"/>
</dbReference>
<dbReference type="AlphaFoldDB" id="A0A7U3YK42"/>
<dbReference type="GO" id="GO:0000976">
    <property type="term" value="F:transcription cis-regulatory region binding"/>
    <property type="evidence" value="ECO:0007669"/>
    <property type="project" value="TreeGrafter"/>
</dbReference>
<dbReference type="PANTHER" id="PTHR34701">
    <property type="entry name" value="TRANSCRIPTIONAL REGULATOR MRAZ"/>
    <property type="match status" value="1"/>
</dbReference>
<dbReference type="InterPro" id="IPR007159">
    <property type="entry name" value="SpoVT-AbrB_dom"/>
</dbReference>
<keyword evidence="4 7" id="KW-0805">Transcription regulation</keyword>
<keyword evidence="5 7" id="KW-0238">DNA-binding</keyword>
<dbReference type="GO" id="GO:0009295">
    <property type="term" value="C:nucleoid"/>
    <property type="evidence" value="ECO:0007669"/>
    <property type="project" value="UniProtKB-SubCell"/>
</dbReference>
<dbReference type="InterPro" id="IPR003444">
    <property type="entry name" value="MraZ"/>
</dbReference>
<evidence type="ECO:0000313" key="10">
    <source>
        <dbReference type="Proteomes" id="UP000006365"/>
    </source>
</evidence>
<dbReference type="InterPro" id="IPR037914">
    <property type="entry name" value="SpoVT-AbrB_sf"/>
</dbReference>
<accession>A0A7U3YK42</accession>
<gene>
    <name evidence="7" type="primary">mraZ</name>
    <name evidence="9" type="ordered locus">Despr_0686</name>
</gene>
<evidence type="ECO:0000259" key="8">
    <source>
        <dbReference type="PROSITE" id="PS51740"/>
    </source>
</evidence>
<evidence type="ECO:0000256" key="1">
    <source>
        <dbReference type="ARBA" id="ARBA00013860"/>
    </source>
</evidence>
<protein>
    <recommendedName>
        <fullName evidence="1 7">Transcriptional regulator MraZ</fullName>
    </recommendedName>
</protein>
<evidence type="ECO:0000256" key="2">
    <source>
        <dbReference type="ARBA" id="ARBA00022490"/>
    </source>
</evidence>
<dbReference type="Proteomes" id="UP000006365">
    <property type="component" value="Chromosome"/>
</dbReference>
<reference evidence="9 10" key="1">
    <citation type="journal article" date="2011" name="Stand. Genomic Sci.">
        <title>Complete genome sequence of Desulfobulbus propionicus type strain (1pr3).</title>
        <authorList>
            <person name="Pagani I."/>
            <person name="Lapidus A."/>
            <person name="Nolan M."/>
            <person name="Lucas S."/>
            <person name="Hammon N."/>
            <person name="Deshpande S."/>
            <person name="Cheng J.F."/>
            <person name="Chertkov O."/>
            <person name="Davenport K."/>
            <person name="Tapia R."/>
            <person name="Han C."/>
            <person name="Goodwin L."/>
            <person name="Pitluck S."/>
            <person name="Liolios K."/>
            <person name="Mavromatis K."/>
            <person name="Ivanova N."/>
            <person name="Mikhailova N."/>
            <person name="Pati A."/>
            <person name="Chen A."/>
            <person name="Palaniappan K."/>
            <person name="Land M."/>
            <person name="Hauser L."/>
            <person name="Chang Y.J."/>
            <person name="Jeffries C.D."/>
            <person name="Detter J.C."/>
            <person name="Brambilla E."/>
            <person name="Kannan K.P."/>
            <person name="Djao O.D."/>
            <person name="Rohde M."/>
            <person name="Pukall R."/>
            <person name="Spring S."/>
            <person name="Goker M."/>
            <person name="Sikorski J."/>
            <person name="Woyke T."/>
            <person name="Bristow J."/>
            <person name="Eisen J.A."/>
            <person name="Markowitz V."/>
            <person name="Hugenholtz P."/>
            <person name="Kyrpides N.C."/>
            <person name="Klenk H.P."/>
        </authorList>
    </citation>
    <scope>NUCLEOTIDE SEQUENCE [LARGE SCALE GENOMIC DNA]</scope>
    <source>
        <strain evidence="10">ATCC 33891 / DSM 2032 / 1pr3</strain>
    </source>
</reference>
<dbReference type="KEGG" id="dpr:Despr_0686"/>
<dbReference type="PANTHER" id="PTHR34701:SF1">
    <property type="entry name" value="TRANSCRIPTIONAL REGULATOR MRAZ"/>
    <property type="match status" value="1"/>
</dbReference>